<accession>A0AAD6NBD1</accession>
<organism evidence="11 12">
    <name type="scientific">Penicillium canescens</name>
    <dbReference type="NCBI Taxonomy" id="5083"/>
    <lineage>
        <taxon>Eukaryota</taxon>
        <taxon>Fungi</taxon>
        <taxon>Dikarya</taxon>
        <taxon>Ascomycota</taxon>
        <taxon>Pezizomycotina</taxon>
        <taxon>Eurotiomycetes</taxon>
        <taxon>Eurotiomycetidae</taxon>
        <taxon>Eurotiales</taxon>
        <taxon>Aspergillaceae</taxon>
        <taxon>Penicillium</taxon>
    </lineage>
</organism>
<keyword evidence="7 9" id="KW-0503">Monooxygenase</keyword>
<evidence type="ECO:0000256" key="9">
    <source>
        <dbReference type="RuleBase" id="RU000461"/>
    </source>
</evidence>
<keyword evidence="10" id="KW-0472">Membrane</keyword>
<feature type="transmembrane region" description="Helical" evidence="10">
    <location>
        <begin position="15"/>
        <end position="35"/>
    </location>
</feature>
<dbReference type="GO" id="GO:0016705">
    <property type="term" value="F:oxidoreductase activity, acting on paired donors, with incorporation or reduction of molecular oxygen"/>
    <property type="evidence" value="ECO:0007669"/>
    <property type="project" value="InterPro"/>
</dbReference>
<evidence type="ECO:0000256" key="7">
    <source>
        <dbReference type="ARBA" id="ARBA00023033"/>
    </source>
</evidence>
<dbReference type="InterPro" id="IPR050364">
    <property type="entry name" value="Cytochrome_P450_fung"/>
</dbReference>
<evidence type="ECO:0000256" key="2">
    <source>
        <dbReference type="ARBA" id="ARBA00010617"/>
    </source>
</evidence>
<keyword evidence="5 9" id="KW-0560">Oxidoreductase</keyword>
<evidence type="ECO:0000256" key="8">
    <source>
        <dbReference type="PIRSR" id="PIRSR602401-1"/>
    </source>
</evidence>
<dbReference type="CDD" id="cd11065">
    <property type="entry name" value="CYP64-like"/>
    <property type="match status" value="1"/>
</dbReference>
<sequence>MDLEGKPSCCDIKQISVGLYKLSITLFFLSVIFILQKTFRSRLPPGPLQLPILGNIHPSSRYNPWLRFQRWHEKYGPIYSLRYGSQTVVVVGSHKPVKDLLERRADIYSSRPAYRYGNRYMSRGLHTVLLPYGPQWRTHRRIQNAAVKDSMISGYRQIQDIESLQLLHDLLEAEDFSPHFHRYSSGVIFGILYGKRLEHHDQGEIQQIRDLADATLDAMTQRYAILIDLFPWLDYIPRVLAPWKRKGEEIHEEALRHFTKNLFTAALSRRWNAVQEASSIGDAQSLDIEELSYIFGILHAGGDEAAAETLRNFVMASVLHPKTVAEAQREIDKVVGSCPTRLPTFDDLPNLPYVRAIVQEVLRWRPTFPLGLPHAVSQDHEYMGYSIPKGTVIIPNQWALNRDEHLFPEPEEYRPDRWLAVENGSHSSPSRTAQWDSLASFGFGKRSCPGEKLARNSLNLAVARLLWGYNFRHKVTEHGDTVHIDPWSYTQKLMAVASPFEAHITVRSQDHESLIKSMWSGAEKDIGVILDQIRPKKGLA</sequence>
<dbReference type="GO" id="GO:0020037">
    <property type="term" value="F:heme binding"/>
    <property type="evidence" value="ECO:0007669"/>
    <property type="project" value="InterPro"/>
</dbReference>
<dbReference type="PRINTS" id="PR00463">
    <property type="entry name" value="EP450I"/>
</dbReference>
<dbReference type="AlphaFoldDB" id="A0AAD6NBD1"/>
<proteinExistence type="inferred from homology"/>
<dbReference type="SUPFAM" id="SSF48264">
    <property type="entry name" value="Cytochrome P450"/>
    <property type="match status" value="1"/>
</dbReference>
<reference evidence="11" key="2">
    <citation type="submission" date="2023-01" db="EMBL/GenBank/DDBJ databases">
        <authorList>
            <person name="Petersen C."/>
        </authorList>
    </citation>
    <scope>NUCLEOTIDE SEQUENCE</scope>
    <source>
        <strain evidence="11">IBT 15450</strain>
    </source>
</reference>
<keyword evidence="10" id="KW-1133">Transmembrane helix</keyword>
<dbReference type="InterPro" id="IPR001128">
    <property type="entry name" value="Cyt_P450"/>
</dbReference>
<dbReference type="PANTHER" id="PTHR46300">
    <property type="entry name" value="P450, PUTATIVE (EUROFUNG)-RELATED-RELATED"/>
    <property type="match status" value="1"/>
</dbReference>
<dbReference type="PANTHER" id="PTHR46300:SF1">
    <property type="entry name" value="P450, PUTATIVE (EUROFUNG)-RELATED"/>
    <property type="match status" value="1"/>
</dbReference>
<evidence type="ECO:0000256" key="4">
    <source>
        <dbReference type="ARBA" id="ARBA00022723"/>
    </source>
</evidence>
<evidence type="ECO:0000256" key="10">
    <source>
        <dbReference type="SAM" id="Phobius"/>
    </source>
</evidence>
<dbReference type="GO" id="GO:0005506">
    <property type="term" value="F:iron ion binding"/>
    <property type="evidence" value="ECO:0007669"/>
    <property type="project" value="InterPro"/>
</dbReference>
<protein>
    <recommendedName>
        <fullName evidence="13">Cytochrome P450</fullName>
    </recommendedName>
</protein>
<evidence type="ECO:0008006" key="13">
    <source>
        <dbReference type="Google" id="ProtNLM"/>
    </source>
</evidence>
<dbReference type="InterPro" id="IPR017972">
    <property type="entry name" value="Cyt_P450_CS"/>
</dbReference>
<evidence type="ECO:0000256" key="6">
    <source>
        <dbReference type="ARBA" id="ARBA00023004"/>
    </source>
</evidence>
<comment type="similarity">
    <text evidence="2 9">Belongs to the cytochrome P450 family.</text>
</comment>
<name>A0AAD6NBD1_PENCN</name>
<keyword evidence="3 8" id="KW-0349">Heme</keyword>
<reference evidence="11" key="1">
    <citation type="journal article" date="2023" name="IMA Fungus">
        <title>Comparative genomic study of the Penicillium genus elucidates a diverse pangenome and 15 lateral gene transfer events.</title>
        <authorList>
            <person name="Petersen C."/>
            <person name="Sorensen T."/>
            <person name="Nielsen M.R."/>
            <person name="Sondergaard T.E."/>
            <person name="Sorensen J.L."/>
            <person name="Fitzpatrick D.A."/>
            <person name="Frisvad J.C."/>
            <person name="Nielsen K.L."/>
        </authorList>
    </citation>
    <scope>NUCLEOTIDE SEQUENCE</scope>
    <source>
        <strain evidence="11">IBT 15450</strain>
    </source>
</reference>
<keyword evidence="12" id="KW-1185">Reference proteome</keyword>
<dbReference type="InterPro" id="IPR002401">
    <property type="entry name" value="Cyt_P450_E_grp-I"/>
</dbReference>
<gene>
    <name evidence="11" type="ORF">N7460_001444</name>
</gene>
<evidence type="ECO:0000256" key="1">
    <source>
        <dbReference type="ARBA" id="ARBA00001971"/>
    </source>
</evidence>
<dbReference type="Proteomes" id="UP001219568">
    <property type="component" value="Unassembled WGS sequence"/>
</dbReference>
<dbReference type="PRINTS" id="PR00385">
    <property type="entry name" value="P450"/>
</dbReference>
<dbReference type="GO" id="GO:0004497">
    <property type="term" value="F:monooxygenase activity"/>
    <property type="evidence" value="ECO:0007669"/>
    <property type="project" value="UniProtKB-KW"/>
</dbReference>
<dbReference type="PROSITE" id="PS00086">
    <property type="entry name" value="CYTOCHROME_P450"/>
    <property type="match status" value="1"/>
</dbReference>
<comment type="caution">
    <text evidence="11">The sequence shown here is derived from an EMBL/GenBank/DDBJ whole genome shotgun (WGS) entry which is preliminary data.</text>
</comment>
<evidence type="ECO:0000313" key="12">
    <source>
        <dbReference type="Proteomes" id="UP001219568"/>
    </source>
</evidence>
<keyword evidence="10" id="KW-0812">Transmembrane</keyword>
<evidence type="ECO:0000256" key="3">
    <source>
        <dbReference type="ARBA" id="ARBA00022617"/>
    </source>
</evidence>
<comment type="cofactor">
    <cofactor evidence="1 8">
        <name>heme</name>
        <dbReference type="ChEBI" id="CHEBI:30413"/>
    </cofactor>
</comment>
<keyword evidence="6 8" id="KW-0408">Iron</keyword>
<dbReference type="Pfam" id="PF00067">
    <property type="entry name" value="p450"/>
    <property type="match status" value="1"/>
</dbReference>
<dbReference type="InterPro" id="IPR036396">
    <property type="entry name" value="Cyt_P450_sf"/>
</dbReference>
<keyword evidence="4 8" id="KW-0479">Metal-binding</keyword>
<dbReference type="EMBL" id="JAQJZL010000002">
    <property type="protein sequence ID" value="KAJ6050910.1"/>
    <property type="molecule type" value="Genomic_DNA"/>
</dbReference>
<feature type="binding site" description="axial binding residue" evidence="8">
    <location>
        <position position="448"/>
    </location>
    <ligand>
        <name>heme</name>
        <dbReference type="ChEBI" id="CHEBI:30413"/>
    </ligand>
    <ligandPart>
        <name>Fe</name>
        <dbReference type="ChEBI" id="CHEBI:18248"/>
    </ligandPart>
</feature>
<evidence type="ECO:0000313" key="11">
    <source>
        <dbReference type="EMBL" id="KAJ6050910.1"/>
    </source>
</evidence>
<dbReference type="Gene3D" id="1.10.630.10">
    <property type="entry name" value="Cytochrome P450"/>
    <property type="match status" value="1"/>
</dbReference>
<dbReference type="GO" id="GO:0043386">
    <property type="term" value="P:mycotoxin biosynthetic process"/>
    <property type="evidence" value="ECO:0007669"/>
    <property type="project" value="UniProtKB-ARBA"/>
</dbReference>
<evidence type="ECO:0000256" key="5">
    <source>
        <dbReference type="ARBA" id="ARBA00023002"/>
    </source>
</evidence>